<dbReference type="InterPro" id="IPR041588">
    <property type="entry name" value="Integrase_H2C2"/>
</dbReference>
<dbReference type="InterPro" id="IPR041577">
    <property type="entry name" value="RT_RNaseH_2"/>
</dbReference>
<feature type="region of interest" description="Disordered" evidence="2">
    <location>
        <begin position="171"/>
        <end position="217"/>
    </location>
</feature>
<dbReference type="EC" id="2.7.7.49" evidence="1"/>
<reference evidence="5 6" key="1">
    <citation type="submission" date="2022-01" db="EMBL/GenBank/DDBJ databases">
        <title>A chromosomal length assembly of Cordylochernes scorpioides.</title>
        <authorList>
            <person name="Zeh D."/>
            <person name="Zeh J."/>
        </authorList>
    </citation>
    <scope>NUCLEOTIDE SEQUENCE [LARGE SCALE GENOMIC DNA]</scope>
    <source>
        <strain evidence="5">IN4F17</strain>
        <tissue evidence="5">Whole Body</tissue>
    </source>
</reference>
<dbReference type="InterPro" id="IPR043502">
    <property type="entry name" value="DNA/RNA_pol_sf"/>
</dbReference>
<dbReference type="Pfam" id="PF00078">
    <property type="entry name" value="RVT_1"/>
    <property type="match status" value="1"/>
</dbReference>
<dbReference type="InterPro" id="IPR021109">
    <property type="entry name" value="Peptidase_aspartic_dom_sf"/>
</dbReference>
<feature type="region of interest" description="Disordered" evidence="2">
    <location>
        <begin position="1174"/>
        <end position="1197"/>
    </location>
</feature>
<dbReference type="Gene3D" id="3.30.70.270">
    <property type="match status" value="2"/>
</dbReference>
<accession>A0ABY6LCE0</accession>
<evidence type="ECO:0000313" key="6">
    <source>
        <dbReference type="Proteomes" id="UP001235939"/>
    </source>
</evidence>
<dbReference type="Pfam" id="PF00665">
    <property type="entry name" value="rve"/>
    <property type="match status" value="1"/>
</dbReference>
<dbReference type="PROSITE" id="PS50994">
    <property type="entry name" value="INTEGRASE"/>
    <property type="match status" value="1"/>
</dbReference>
<feature type="compositionally biased region" description="Basic residues" evidence="2">
    <location>
        <begin position="204"/>
        <end position="217"/>
    </location>
</feature>
<sequence>MAQIQPPETFDLSTPNEWPKWRKRFERYLVVSGMKKKEEADKIDLFMYLMGDRADDIFRTFKFEKEEEATKIDSVLKAFDSHFCVRKNIIYERAKFNSRIQEDREPVDEFITSLYKLADSCEFEGLHEQLIRDRIVVGVRDKALSERMQLDSELTLEKAVKMVRQQEAVRQQQVDLQRPSTSQKVNQVKFNSKKQSPKQQQQPSRKKEKSAKTRSRCPKCGGFTHREGQACRAEGQRCNLCSKTGHFANCCPDKQAKTAEVKAVSELDEEIGVLLEVSAVEDSSNLDDDEGECRRRWTAEIQVNGKQVKFKLDSQADVTCVPLCLFKKIMGQQRLVESDINIRAAEFSELQTVGMFISTLRNGNYEIKEKIYVIRRLSEPLLSRRACELLNLARRIEVVATRINPIKEFPEVFEGLGQIGNPYEIKLKPGAKPYAVHTPRRVPIPLMEKLKTRLEELERAGIIAQVNVATEWCAPTVIAGKPNGDIRLCVDLSRLNEHVQREVHPMPVVEHMLGQLGEARFFSKLDANSGFHQIPLSPDCQHLTTFITPFGRYKYCRMPFGISLAPEYFQRVMSIILQGMDGVMCYLDDILIFASDSKTHDRILRLVLRKLKEAKVTLNKAKCVFGVPRINFLGHILDEDGIRPDPAKIEAVARMPAPTDVHGVRRFLGMVNHLGRFVENLSEIVAPLNQLLVKGQDFVWDCSQGRAFRKLKELLTTQPILAAYDVRKPTMVSSDASSYGLGAVLKQEGKNGIWRPVAYSSRTMTPTEKRYAQIEKEALAITWACERFQDFLLGKRFRIETDHKPLIPLFSTKELSSLTPRLQRFRMRMMRFGFEIVHIPGKELLDADALSRQPLLTTEGGENERQTSAHINAVLSSITDKDEMLTKIFEAQQEDTTLKAVVNYLEKGWPDKKKMSPALLSYWHVKDELGVQNGLLMRSCRLVIPASMKLEILDKLHAGHFGITKTRLRARETVWWPGISEEIAETVRKCSVCIQEAVSKHEPLIPTNFPTRPWQKIGMDLFKFENKWYLVVIDYYSRFPEMIQLDRLTASVVVRSCKSIFARHGIPETVVSDNGTQFGAAREFANFARQYGFTHVTSSPRFPQSNGMAEAGVKIAKLILKKNQDPSLGLLEYRSTPLENGYSPAELLMGRKLRTTLPIAPENLNPRLVDSQTLKRKEGRRRKDMKSRYDRRCGATDKEELSEGDTVWITDMRTWGIVKKKASTPRSYMVDTPVGTLRRNRFHLRKGYAVQYPADPSTPTFSGEELVENEKTPVVDYPSNDSEDGQIRTRSGRIVKPGDVLRTCKKTSTYVFPRDAAERDLGCTGNQFRGKKKVHYTDIREEVPTFRIGTKREDPIVVTVHVNDKPLQMEVDTGSGCTVISEETYMDNFTDIQFMKTSLILNIYDGRKLPAAGQISTQMEYEGIKNLRDVIVIKGEDPPLLGRDWLAKFKMKPIILDKINAATSLGEVMERRISLFDNKLGYLKELNTKLYLKEGTIPKLCRPRPVPMTLKERIEADLQEMVERKILILVHVCRLALHSPPQYSKDRWIKYLDLENFITKIICRRVFPTVQVSFSRRCPQFHHPAPPARSTDKNLSHNEYLLECVLKVLCDLLPKIVDGDRSI</sequence>
<evidence type="ECO:0000256" key="1">
    <source>
        <dbReference type="ARBA" id="ARBA00012493"/>
    </source>
</evidence>
<proteinExistence type="predicted"/>
<feature type="compositionally biased region" description="Basic and acidic residues" evidence="2">
    <location>
        <begin position="1186"/>
        <end position="1197"/>
    </location>
</feature>
<evidence type="ECO:0000313" key="5">
    <source>
        <dbReference type="EMBL" id="UYV78822.1"/>
    </source>
</evidence>
<dbReference type="InterPro" id="IPR012337">
    <property type="entry name" value="RNaseH-like_sf"/>
</dbReference>
<evidence type="ECO:0000259" key="3">
    <source>
        <dbReference type="PROSITE" id="PS50878"/>
    </source>
</evidence>
<dbReference type="SUPFAM" id="SSF56672">
    <property type="entry name" value="DNA/RNA polymerases"/>
    <property type="match status" value="1"/>
</dbReference>
<evidence type="ECO:0000259" key="4">
    <source>
        <dbReference type="PROSITE" id="PS50994"/>
    </source>
</evidence>
<feature type="domain" description="Reverse transcriptase" evidence="3">
    <location>
        <begin position="460"/>
        <end position="637"/>
    </location>
</feature>
<feature type="domain" description="Integrase catalytic" evidence="4">
    <location>
        <begin position="1009"/>
        <end position="1174"/>
    </location>
</feature>
<dbReference type="Gene3D" id="3.30.420.10">
    <property type="entry name" value="Ribonuclease H-like superfamily/Ribonuclease H"/>
    <property type="match status" value="1"/>
</dbReference>
<keyword evidence="6" id="KW-1185">Reference proteome</keyword>
<dbReference type="Pfam" id="PF17921">
    <property type="entry name" value="Integrase_H2C2"/>
    <property type="match status" value="1"/>
</dbReference>
<dbReference type="Gene3D" id="1.10.340.70">
    <property type="match status" value="1"/>
</dbReference>
<dbReference type="Pfam" id="PF17919">
    <property type="entry name" value="RT_RNaseH_2"/>
    <property type="match status" value="1"/>
</dbReference>
<dbReference type="SUPFAM" id="SSF50630">
    <property type="entry name" value="Acid proteases"/>
    <property type="match status" value="1"/>
</dbReference>
<dbReference type="InterPro" id="IPR050951">
    <property type="entry name" value="Retrovirus_Pol_polyprotein"/>
</dbReference>
<feature type="non-terminal residue" evidence="5">
    <location>
        <position position="1"/>
    </location>
</feature>
<dbReference type="InterPro" id="IPR036397">
    <property type="entry name" value="RNaseH_sf"/>
</dbReference>
<protein>
    <recommendedName>
        <fullName evidence="1">RNA-directed DNA polymerase</fullName>
        <ecNumber evidence="1">2.7.7.49</ecNumber>
    </recommendedName>
</protein>
<dbReference type="PANTHER" id="PTHR37984:SF9">
    <property type="entry name" value="INTEGRASE CATALYTIC DOMAIN-CONTAINING PROTEIN"/>
    <property type="match status" value="1"/>
</dbReference>
<dbReference type="PROSITE" id="PS50878">
    <property type="entry name" value="RT_POL"/>
    <property type="match status" value="1"/>
</dbReference>
<dbReference type="CDD" id="cd09274">
    <property type="entry name" value="RNase_HI_RT_Ty3"/>
    <property type="match status" value="1"/>
</dbReference>
<dbReference type="Proteomes" id="UP001235939">
    <property type="component" value="Chromosome 16"/>
</dbReference>
<dbReference type="EMBL" id="CP092878">
    <property type="protein sequence ID" value="UYV78822.1"/>
    <property type="molecule type" value="Genomic_DNA"/>
</dbReference>
<dbReference type="Gene3D" id="2.40.70.10">
    <property type="entry name" value="Acid Proteases"/>
    <property type="match status" value="1"/>
</dbReference>
<dbReference type="InterPro" id="IPR043128">
    <property type="entry name" value="Rev_trsase/Diguanyl_cyclase"/>
</dbReference>
<organism evidence="5 6">
    <name type="scientific">Cordylochernes scorpioides</name>
    <dbReference type="NCBI Taxonomy" id="51811"/>
    <lineage>
        <taxon>Eukaryota</taxon>
        <taxon>Metazoa</taxon>
        <taxon>Ecdysozoa</taxon>
        <taxon>Arthropoda</taxon>
        <taxon>Chelicerata</taxon>
        <taxon>Arachnida</taxon>
        <taxon>Pseudoscorpiones</taxon>
        <taxon>Cheliferoidea</taxon>
        <taxon>Chernetidae</taxon>
        <taxon>Cordylochernes</taxon>
    </lineage>
</organism>
<dbReference type="Gene3D" id="3.10.10.10">
    <property type="entry name" value="HIV Type 1 Reverse Transcriptase, subunit A, domain 1"/>
    <property type="match status" value="1"/>
</dbReference>
<dbReference type="CDD" id="cd01647">
    <property type="entry name" value="RT_LTR"/>
    <property type="match status" value="1"/>
</dbReference>
<name>A0ABY6LCE0_9ARAC</name>
<dbReference type="SUPFAM" id="SSF53098">
    <property type="entry name" value="Ribonuclease H-like"/>
    <property type="match status" value="1"/>
</dbReference>
<dbReference type="PANTHER" id="PTHR37984">
    <property type="entry name" value="PROTEIN CBG26694"/>
    <property type="match status" value="1"/>
</dbReference>
<dbReference type="InterPro" id="IPR001584">
    <property type="entry name" value="Integrase_cat-core"/>
</dbReference>
<feature type="compositionally biased region" description="Polar residues" evidence="2">
    <location>
        <begin position="178"/>
        <end position="190"/>
    </location>
</feature>
<gene>
    <name evidence="5" type="ORF">LAZ67_16002899</name>
</gene>
<dbReference type="InterPro" id="IPR000477">
    <property type="entry name" value="RT_dom"/>
</dbReference>
<evidence type="ECO:0000256" key="2">
    <source>
        <dbReference type="SAM" id="MobiDB-lite"/>
    </source>
</evidence>